<evidence type="ECO:0000256" key="7">
    <source>
        <dbReference type="ARBA" id="ARBA00022989"/>
    </source>
</evidence>
<dbReference type="OrthoDB" id="2789670at2759"/>
<evidence type="ECO:0000256" key="5">
    <source>
        <dbReference type="ARBA" id="ARBA00022692"/>
    </source>
</evidence>
<evidence type="ECO:0000256" key="6">
    <source>
        <dbReference type="ARBA" id="ARBA00022723"/>
    </source>
</evidence>
<evidence type="ECO:0000256" key="1">
    <source>
        <dbReference type="ARBA" id="ARBA00001971"/>
    </source>
</evidence>
<evidence type="ECO:0000256" key="4">
    <source>
        <dbReference type="ARBA" id="ARBA00022617"/>
    </source>
</evidence>
<evidence type="ECO:0000256" key="12">
    <source>
        <dbReference type="SAM" id="Phobius"/>
    </source>
</evidence>
<dbReference type="PANTHER" id="PTHR46300">
    <property type="entry name" value="P450, PUTATIVE (EUROFUNG)-RELATED-RELATED"/>
    <property type="match status" value="1"/>
</dbReference>
<dbReference type="Proteomes" id="UP000250043">
    <property type="component" value="Unassembled WGS sequence"/>
</dbReference>
<comment type="similarity">
    <text evidence="3">Belongs to the cytochrome P450 family.</text>
</comment>
<dbReference type="InterPro" id="IPR036396">
    <property type="entry name" value="Cyt_P450_sf"/>
</dbReference>
<keyword evidence="9" id="KW-0408">Iron</keyword>
<dbReference type="InterPro" id="IPR050364">
    <property type="entry name" value="Cytochrome_P450_fung"/>
</dbReference>
<keyword evidence="6" id="KW-0479">Metal-binding</keyword>
<keyword evidence="10" id="KW-0503">Monooxygenase</keyword>
<proteinExistence type="inferred from homology"/>
<evidence type="ECO:0000256" key="2">
    <source>
        <dbReference type="ARBA" id="ARBA00004167"/>
    </source>
</evidence>
<dbReference type="GO" id="GO:0016705">
    <property type="term" value="F:oxidoreductase activity, acting on paired donors, with incorporation or reduction of molecular oxygen"/>
    <property type="evidence" value="ECO:0007669"/>
    <property type="project" value="InterPro"/>
</dbReference>
<dbReference type="GO" id="GO:0016020">
    <property type="term" value="C:membrane"/>
    <property type="evidence" value="ECO:0007669"/>
    <property type="project" value="UniProtKB-SubCell"/>
</dbReference>
<sequence length="263" mass="30066">MTTHLDSLLLVFLTGPGLVLVLLWRFKEIFHPHHLPYPPGPKGWPIIGNVLDVVPISYPNSKYREVRIRITRATVCEVLRSNAFRLTIIRRHRRAIHQYFNIGVIRQYRQAQFQKARQLLLRLFSDPTHVLPLVRLTTGETIIQLAYGDAAADSDDKYLIPARTAEGKQSKVLVPGKYLIYISAWFPGAVFKRELTGCKATQIAMVDTAFDDIRRTGMLDKLSQSNDGRVRADYTKVIKNSTNITLQDFFAAMVRHPEVQRKA</sequence>
<keyword evidence="11 12" id="KW-0472">Membrane</keyword>
<evidence type="ECO:0000256" key="3">
    <source>
        <dbReference type="ARBA" id="ARBA00010617"/>
    </source>
</evidence>
<keyword evidence="5 12" id="KW-0812">Transmembrane</keyword>
<dbReference type="AlphaFoldDB" id="A0A8E2ATW0"/>
<evidence type="ECO:0000256" key="11">
    <source>
        <dbReference type="ARBA" id="ARBA00023136"/>
    </source>
</evidence>
<dbReference type="GO" id="GO:0005506">
    <property type="term" value="F:iron ion binding"/>
    <property type="evidence" value="ECO:0007669"/>
    <property type="project" value="InterPro"/>
</dbReference>
<keyword evidence="14" id="KW-1185">Reference proteome</keyword>
<dbReference type="PANTHER" id="PTHR46300:SF7">
    <property type="entry name" value="P450, PUTATIVE (EUROFUNG)-RELATED"/>
    <property type="match status" value="1"/>
</dbReference>
<evidence type="ECO:0000256" key="8">
    <source>
        <dbReference type="ARBA" id="ARBA00023002"/>
    </source>
</evidence>
<evidence type="ECO:0000313" key="14">
    <source>
        <dbReference type="Proteomes" id="UP000250043"/>
    </source>
</evidence>
<evidence type="ECO:0000313" key="13">
    <source>
        <dbReference type="EMBL" id="OCH88067.1"/>
    </source>
</evidence>
<evidence type="ECO:0000256" key="10">
    <source>
        <dbReference type="ARBA" id="ARBA00023033"/>
    </source>
</evidence>
<keyword evidence="7 12" id="KW-1133">Transmembrane helix</keyword>
<keyword evidence="8" id="KW-0560">Oxidoreductase</keyword>
<comment type="cofactor">
    <cofactor evidence="1">
        <name>heme</name>
        <dbReference type="ChEBI" id="CHEBI:30413"/>
    </cofactor>
</comment>
<gene>
    <name evidence="13" type="ORF">OBBRIDRAFT_805608</name>
</gene>
<evidence type="ECO:0008006" key="15">
    <source>
        <dbReference type="Google" id="ProtNLM"/>
    </source>
</evidence>
<dbReference type="EMBL" id="KV722463">
    <property type="protein sequence ID" value="OCH88067.1"/>
    <property type="molecule type" value="Genomic_DNA"/>
</dbReference>
<evidence type="ECO:0000256" key="9">
    <source>
        <dbReference type="ARBA" id="ARBA00023004"/>
    </source>
</evidence>
<name>A0A8E2ATW0_9APHY</name>
<protein>
    <recommendedName>
        <fullName evidence="15">Cytochrome P450</fullName>
    </recommendedName>
</protein>
<organism evidence="13 14">
    <name type="scientific">Obba rivulosa</name>
    <dbReference type="NCBI Taxonomy" id="1052685"/>
    <lineage>
        <taxon>Eukaryota</taxon>
        <taxon>Fungi</taxon>
        <taxon>Dikarya</taxon>
        <taxon>Basidiomycota</taxon>
        <taxon>Agaricomycotina</taxon>
        <taxon>Agaricomycetes</taxon>
        <taxon>Polyporales</taxon>
        <taxon>Gelatoporiaceae</taxon>
        <taxon>Obba</taxon>
    </lineage>
</organism>
<dbReference type="GO" id="GO:0020037">
    <property type="term" value="F:heme binding"/>
    <property type="evidence" value="ECO:0007669"/>
    <property type="project" value="InterPro"/>
</dbReference>
<reference evidence="13 14" key="1">
    <citation type="submission" date="2016-07" db="EMBL/GenBank/DDBJ databases">
        <title>Draft genome of the white-rot fungus Obba rivulosa 3A-2.</title>
        <authorList>
            <consortium name="DOE Joint Genome Institute"/>
            <person name="Miettinen O."/>
            <person name="Riley R."/>
            <person name="Acob R."/>
            <person name="Barry K."/>
            <person name="Cullen D."/>
            <person name="De Vries R."/>
            <person name="Hainaut M."/>
            <person name="Hatakka A."/>
            <person name="Henrissat B."/>
            <person name="Hilden K."/>
            <person name="Kuo R."/>
            <person name="Labutti K."/>
            <person name="Lipzen A."/>
            <person name="Makela M.R."/>
            <person name="Sandor L."/>
            <person name="Spatafora J.W."/>
            <person name="Grigoriev I.V."/>
            <person name="Hibbett D.S."/>
        </authorList>
    </citation>
    <scope>NUCLEOTIDE SEQUENCE [LARGE SCALE GENOMIC DNA]</scope>
    <source>
        <strain evidence="13 14">3A-2</strain>
    </source>
</reference>
<dbReference type="SUPFAM" id="SSF48264">
    <property type="entry name" value="Cytochrome P450"/>
    <property type="match status" value="1"/>
</dbReference>
<dbReference type="Gene3D" id="1.10.630.10">
    <property type="entry name" value="Cytochrome P450"/>
    <property type="match status" value="1"/>
</dbReference>
<accession>A0A8E2ATW0</accession>
<comment type="subcellular location">
    <subcellularLocation>
        <location evidence="2">Membrane</location>
        <topology evidence="2">Single-pass membrane protein</topology>
    </subcellularLocation>
</comment>
<keyword evidence="4" id="KW-0349">Heme</keyword>
<dbReference type="GO" id="GO:0004497">
    <property type="term" value="F:monooxygenase activity"/>
    <property type="evidence" value="ECO:0007669"/>
    <property type="project" value="UniProtKB-KW"/>
</dbReference>
<feature type="transmembrane region" description="Helical" evidence="12">
    <location>
        <begin position="7"/>
        <end position="26"/>
    </location>
</feature>